<keyword evidence="1" id="KW-1133">Transmembrane helix</keyword>
<reference evidence="2" key="1">
    <citation type="journal article" date="2014" name="Front. Microbiol.">
        <title>High frequency of phylogenetically diverse reductive dehalogenase-homologous genes in deep subseafloor sedimentary metagenomes.</title>
        <authorList>
            <person name="Kawai M."/>
            <person name="Futagami T."/>
            <person name="Toyoda A."/>
            <person name="Takaki Y."/>
            <person name="Nishi S."/>
            <person name="Hori S."/>
            <person name="Arai W."/>
            <person name="Tsubouchi T."/>
            <person name="Morono Y."/>
            <person name="Uchiyama I."/>
            <person name="Ito T."/>
            <person name="Fujiyama A."/>
            <person name="Inagaki F."/>
            <person name="Takami H."/>
        </authorList>
    </citation>
    <scope>NUCLEOTIDE SEQUENCE</scope>
    <source>
        <strain evidence="2">Expedition CK06-06</strain>
    </source>
</reference>
<sequence>AQLDNEFYTARNSLIPAEVDVTQEVDEAYEKLKKSGRLPEGVPREKIIARLTEDRKAWKRAAVPGQPLIWEFQNVKPLDLNQSLFIRFKYDVSVNPPDLQVYSRWAVGDDRQYPPDVEIFDRKDTIRTFCEIEVPANVVAEDGYLAVGFLNVPLNNTVVIFPPEDGLEVLYQADTFIANFIRAVLLILFRLIFLACLGILASTFLSFPVAILLCLVILFTATVSGFVIESFDFLSENISGVYSYTIKPIIRLLPQFDKFNPNTFLVPARLLSWSEVAKVAVFPPWWGCGGDMICIKAVLLLLLAVLIFSFREIARIII</sequence>
<accession>X1ELB6</accession>
<evidence type="ECO:0000256" key="1">
    <source>
        <dbReference type="SAM" id="Phobius"/>
    </source>
</evidence>
<feature type="transmembrane region" description="Helical" evidence="1">
    <location>
        <begin position="207"/>
        <end position="228"/>
    </location>
</feature>
<keyword evidence="1" id="KW-0472">Membrane</keyword>
<dbReference type="EMBL" id="BARU01006595">
    <property type="protein sequence ID" value="GAH34136.1"/>
    <property type="molecule type" value="Genomic_DNA"/>
</dbReference>
<protein>
    <submittedName>
        <fullName evidence="2">Uncharacterized protein</fullName>
    </submittedName>
</protein>
<dbReference type="AlphaFoldDB" id="X1ELB6"/>
<gene>
    <name evidence="2" type="ORF">S03H2_12979</name>
</gene>
<feature type="transmembrane region" description="Helical" evidence="1">
    <location>
        <begin position="180"/>
        <end position="200"/>
    </location>
</feature>
<comment type="caution">
    <text evidence="2">The sequence shown here is derived from an EMBL/GenBank/DDBJ whole genome shotgun (WGS) entry which is preliminary data.</text>
</comment>
<organism evidence="2">
    <name type="scientific">marine sediment metagenome</name>
    <dbReference type="NCBI Taxonomy" id="412755"/>
    <lineage>
        <taxon>unclassified sequences</taxon>
        <taxon>metagenomes</taxon>
        <taxon>ecological metagenomes</taxon>
    </lineage>
</organism>
<name>X1ELB6_9ZZZZ</name>
<feature type="transmembrane region" description="Helical" evidence="1">
    <location>
        <begin position="284"/>
        <end position="308"/>
    </location>
</feature>
<proteinExistence type="predicted"/>
<keyword evidence="1" id="KW-0812">Transmembrane</keyword>
<feature type="non-terminal residue" evidence="2">
    <location>
        <position position="1"/>
    </location>
</feature>
<evidence type="ECO:0000313" key="2">
    <source>
        <dbReference type="EMBL" id="GAH34136.1"/>
    </source>
</evidence>